<accession>A0A1G4PEX3</accession>
<feature type="domain" description="Thioredoxin" evidence="13">
    <location>
        <begin position="25"/>
        <end position="176"/>
    </location>
</feature>
<dbReference type="InterPro" id="IPR000866">
    <property type="entry name" value="AhpC/TSA"/>
</dbReference>
<dbReference type="InterPro" id="IPR050924">
    <property type="entry name" value="Peroxiredoxin_BCP/PrxQ"/>
</dbReference>
<dbReference type="Proteomes" id="UP000199150">
    <property type="component" value="Unassembled WGS sequence"/>
</dbReference>
<keyword evidence="3" id="KW-0575">Peroxidase</keyword>
<sequence>MKKIVLGLAALAGATLLASPAFAALKVGDKAPGFSIPVATNGVVSTFSLQDALKSGPVVVYFYPKAFTGGCSLEAHQFSEAIPKFEAKHVTVVGVSTDEIGTLQKFSKEVCQGKFPVGADTKAVVTKAYDAQMGTMNMSNRISYVVGTDGKIAFVHDSGDASTHVSTLLQAVDAGK</sequence>
<name>A0A1G4PEX3_9CAUL</name>
<evidence type="ECO:0000256" key="4">
    <source>
        <dbReference type="ARBA" id="ARBA00022862"/>
    </source>
</evidence>
<dbReference type="InterPro" id="IPR036249">
    <property type="entry name" value="Thioredoxin-like_sf"/>
</dbReference>
<gene>
    <name evidence="14" type="ORF">SAMN02927928_0306</name>
</gene>
<dbReference type="EC" id="1.11.1.24" evidence="2"/>
<keyword evidence="7" id="KW-0676">Redox-active center</keyword>
<comment type="function">
    <text evidence="1">Thiol-specific peroxidase that catalyzes the reduction of hydrogen peroxide and organic hydroperoxides to water and alcohols, respectively. Plays a role in cell protection against oxidative stress by detoxifying peroxides and as sensor of hydrogen peroxide-mediated signaling events.</text>
</comment>
<evidence type="ECO:0000256" key="7">
    <source>
        <dbReference type="ARBA" id="ARBA00023284"/>
    </source>
</evidence>
<dbReference type="GO" id="GO:0034599">
    <property type="term" value="P:cellular response to oxidative stress"/>
    <property type="evidence" value="ECO:0007669"/>
    <property type="project" value="TreeGrafter"/>
</dbReference>
<evidence type="ECO:0000256" key="11">
    <source>
        <dbReference type="ARBA" id="ARBA00049091"/>
    </source>
</evidence>
<protein>
    <recommendedName>
        <fullName evidence="2">thioredoxin-dependent peroxiredoxin</fullName>
        <ecNumber evidence="2">1.11.1.24</ecNumber>
    </recommendedName>
    <alternativeName>
        <fullName evidence="8">Thioredoxin peroxidase</fullName>
    </alternativeName>
    <alternativeName>
        <fullName evidence="10">Thioredoxin-dependent peroxiredoxin Bcp</fullName>
    </alternativeName>
</protein>
<dbReference type="AlphaFoldDB" id="A0A1G4PEX3"/>
<dbReference type="EMBL" id="FMTS01000001">
    <property type="protein sequence ID" value="SCW30695.1"/>
    <property type="molecule type" value="Genomic_DNA"/>
</dbReference>
<dbReference type="Gene3D" id="3.40.30.10">
    <property type="entry name" value="Glutaredoxin"/>
    <property type="match status" value="1"/>
</dbReference>
<proteinExistence type="inferred from homology"/>
<organism evidence="14 15">
    <name type="scientific">Asticcacaulis taihuensis</name>
    <dbReference type="NCBI Taxonomy" id="260084"/>
    <lineage>
        <taxon>Bacteria</taxon>
        <taxon>Pseudomonadati</taxon>
        <taxon>Pseudomonadota</taxon>
        <taxon>Alphaproteobacteria</taxon>
        <taxon>Caulobacterales</taxon>
        <taxon>Caulobacteraceae</taxon>
        <taxon>Asticcacaulis</taxon>
    </lineage>
</organism>
<evidence type="ECO:0000256" key="5">
    <source>
        <dbReference type="ARBA" id="ARBA00023002"/>
    </source>
</evidence>
<keyword evidence="15" id="KW-1185">Reference proteome</keyword>
<keyword evidence="4" id="KW-0049">Antioxidant</keyword>
<dbReference type="RefSeq" id="WP_090642828.1">
    <property type="nucleotide sequence ID" value="NZ_CBCRYE010000001.1"/>
</dbReference>
<dbReference type="GO" id="GO:0005737">
    <property type="term" value="C:cytoplasm"/>
    <property type="evidence" value="ECO:0007669"/>
    <property type="project" value="TreeGrafter"/>
</dbReference>
<dbReference type="PANTHER" id="PTHR42801">
    <property type="entry name" value="THIOREDOXIN-DEPENDENT PEROXIDE REDUCTASE"/>
    <property type="match status" value="1"/>
</dbReference>
<comment type="similarity">
    <text evidence="9">Belongs to the peroxiredoxin family. BCP/PrxQ subfamily.</text>
</comment>
<dbReference type="Pfam" id="PF00578">
    <property type="entry name" value="AhpC-TSA"/>
    <property type="match status" value="1"/>
</dbReference>
<reference evidence="15" key="1">
    <citation type="submission" date="2016-10" db="EMBL/GenBank/DDBJ databases">
        <authorList>
            <person name="Varghese N."/>
            <person name="Submissions S."/>
        </authorList>
    </citation>
    <scope>NUCLEOTIDE SEQUENCE [LARGE SCALE GENOMIC DNA]</scope>
    <source>
        <strain evidence="15">CGMCC 1.3431</strain>
    </source>
</reference>
<dbReference type="GO" id="GO:0045454">
    <property type="term" value="P:cell redox homeostasis"/>
    <property type="evidence" value="ECO:0007669"/>
    <property type="project" value="TreeGrafter"/>
</dbReference>
<keyword evidence="5" id="KW-0560">Oxidoreductase</keyword>
<dbReference type="CDD" id="cd03017">
    <property type="entry name" value="PRX_BCP"/>
    <property type="match status" value="1"/>
</dbReference>
<evidence type="ECO:0000259" key="13">
    <source>
        <dbReference type="PROSITE" id="PS51352"/>
    </source>
</evidence>
<dbReference type="PANTHER" id="PTHR42801:SF4">
    <property type="entry name" value="AHPC_TSA FAMILY PROTEIN"/>
    <property type="match status" value="1"/>
</dbReference>
<dbReference type="SUPFAM" id="SSF52833">
    <property type="entry name" value="Thioredoxin-like"/>
    <property type="match status" value="1"/>
</dbReference>
<dbReference type="PROSITE" id="PS51352">
    <property type="entry name" value="THIOREDOXIN_2"/>
    <property type="match status" value="1"/>
</dbReference>
<evidence type="ECO:0000256" key="12">
    <source>
        <dbReference type="SAM" id="SignalP"/>
    </source>
</evidence>
<keyword evidence="12" id="KW-0732">Signal</keyword>
<evidence type="ECO:0000256" key="1">
    <source>
        <dbReference type="ARBA" id="ARBA00003330"/>
    </source>
</evidence>
<dbReference type="GO" id="GO:0008379">
    <property type="term" value="F:thioredoxin peroxidase activity"/>
    <property type="evidence" value="ECO:0007669"/>
    <property type="project" value="TreeGrafter"/>
</dbReference>
<dbReference type="STRING" id="260084.SAMN02927928_0306"/>
<evidence type="ECO:0000256" key="6">
    <source>
        <dbReference type="ARBA" id="ARBA00023157"/>
    </source>
</evidence>
<evidence type="ECO:0000256" key="9">
    <source>
        <dbReference type="ARBA" id="ARBA00038489"/>
    </source>
</evidence>
<feature type="chain" id="PRO_5011528279" description="thioredoxin-dependent peroxiredoxin" evidence="12">
    <location>
        <begin position="24"/>
        <end position="176"/>
    </location>
</feature>
<evidence type="ECO:0000256" key="3">
    <source>
        <dbReference type="ARBA" id="ARBA00022559"/>
    </source>
</evidence>
<dbReference type="OrthoDB" id="5572803at2"/>
<evidence type="ECO:0000313" key="15">
    <source>
        <dbReference type="Proteomes" id="UP000199150"/>
    </source>
</evidence>
<dbReference type="InterPro" id="IPR013766">
    <property type="entry name" value="Thioredoxin_domain"/>
</dbReference>
<evidence type="ECO:0000256" key="2">
    <source>
        <dbReference type="ARBA" id="ARBA00013017"/>
    </source>
</evidence>
<feature type="signal peptide" evidence="12">
    <location>
        <begin position="1"/>
        <end position="23"/>
    </location>
</feature>
<evidence type="ECO:0000256" key="10">
    <source>
        <dbReference type="ARBA" id="ARBA00042639"/>
    </source>
</evidence>
<evidence type="ECO:0000313" key="14">
    <source>
        <dbReference type="EMBL" id="SCW30695.1"/>
    </source>
</evidence>
<evidence type="ECO:0000256" key="8">
    <source>
        <dbReference type="ARBA" id="ARBA00032824"/>
    </source>
</evidence>
<keyword evidence="6" id="KW-1015">Disulfide bond</keyword>
<comment type="catalytic activity">
    <reaction evidence="11">
        <text>a hydroperoxide + [thioredoxin]-dithiol = an alcohol + [thioredoxin]-disulfide + H2O</text>
        <dbReference type="Rhea" id="RHEA:62620"/>
        <dbReference type="Rhea" id="RHEA-COMP:10698"/>
        <dbReference type="Rhea" id="RHEA-COMP:10700"/>
        <dbReference type="ChEBI" id="CHEBI:15377"/>
        <dbReference type="ChEBI" id="CHEBI:29950"/>
        <dbReference type="ChEBI" id="CHEBI:30879"/>
        <dbReference type="ChEBI" id="CHEBI:35924"/>
        <dbReference type="ChEBI" id="CHEBI:50058"/>
        <dbReference type="EC" id="1.11.1.24"/>
    </reaction>
</comment>